<evidence type="ECO:0000259" key="1">
    <source>
        <dbReference type="PROSITE" id="PS51203"/>
    </source>
</evidence>
<name>A0A2N9EWY3_FAGSY</name>
<dbReference type="GO" id="GO:0005737">
    <property type="term" value="C:cytoplasm"/>
    <property type="evidence" value="ECO:0007669"/>
    <property type="project" value="TreeGrafter"/>
</dbReference>
<dbReference type="Gene3D" id="2.60.40.790">
    <property type="match status" value="1"/>
</dbReference>
<dbReference type="InterPro" id="IPR007052">
    <property type="entry name" value="CS_dom"/>
</dbReference>
<dbReference type="PANTHER" id="PTHR12356">
    <property type="entry name" value="NUCLEAR MOVEMENT PROTEIN NUDC"/>
    <property type="match status" value="1"/>
</dbReference>
<dbReference type="Gene3D" id="3.60.10.10">
    <property type="entry name" value="Endonuclease/exonuclease/phosphatase"/>
    <property type="match status" value="1"/>
</dbReference>
<dbReference type="CDD" id="cd06467">
    <property type="entry name" value="p23_NUDC_like"/>
    <property type="match status" value="1"/>
</dbReference>
<dbReference type="InterPro" id="IPR008978">
    <property type="entry name" value="HSP20-like_chaperone"/>
</dbReference>
<feature type="domain" description="CS" evidence="1">
    <location>
        <begin position="764"/>
        <end position="852"/>
    </location>
</feature>
<dbReference type="PANTHER" id="PTHR12356:SF18">
    <property type="entry name" value="NUDC DOMAIN-CONTAINING PROTEIN 2"/>
    <property type="match status" value="1"/>
</dbReference>
<accession>A0A2N9EWY3</accession>
<dbReference type="Pfam" id="PF13966">
    <property type="entry name" value="zf-RVT"/>
    <property type="match status" value="1"/>
</dbReference>
<dbReference type="InterPro" id="IPR037898">
    <property type="entry name" value="NudC_fam"/>
</dbReference>
<organism evidence="2">
    <name type="scientific">Fagus sylvatica</name>
    <name type="common">Beechnut</name>
    <dbReference type="NCBI Taxonomy" id="28930"/>
    <lineage>
        <taxon>Eukaryota</taxon>
        <taxon>Viridiplantae</taxon>
        <taxon>Streptophyta</taxon>
        <taxon>Embryophyta</taxon>
        <taxon>Tracheophyta</taxon>
        <taxon>Spermatophyta</taxon>
        <taxon>Magnoliopsida</taxon>
        <taxon>eudicotyledons</taxon>
        <taxon>Gunneridae</taxon>
        <taxon>Pentapetalae</taxon>
        <taxon>rosids</taxon>
        <taxon>fabids</taxon>
        <taxon>Fagales</taxon>
        <taxon>Fagaceae</taxon>
        <taxon>Fagus</taxon>
    </lineage>
</organism>
<dbReference type="InterPro" id="IPR026960">
    <property type="entry name" value="RVT-Znf"/>
</dbReference>
<dbReference type="GO" id="GO:0006457">
    <property type="term" value="P:protein folding"/>
    <property type="evidence" value="ECO:0007669"/>
    <property type="project" value="TreeGrafter"/>
</dbReference>
<proteinExistence type="predicted"/>
<dbReference type="AlphaFoldDB" id="A0A2N9EWY3"/>
<dbReference type="EMBL" id="OIVN01000380">
    <property type="protein sequence ID" value="SPC79333.1"/>
    <property type="molecule type" value="Genomic_DNA"/>
</dbReference>
<dbReference type="InterPro" id="IPR036691">
    <property type="entry name" value="Endo/exonu/phosph_ase_sf"/>
</dbReference>
<dbReference type="FunFam" id="2.60.40.790:FF:000051">
    <property type="entry name" value="nudC domain-containing protein 2"/>
    <property type="match status" value="1"/>
</dbReference>
<dbReference type="GO" id="GO:0006950">
    <property type="term" value="P:response to stress"/>
    <property type="evidence" value="ECO:0007669"/>
    <property type="project" value="UniProtKB-ARBA"/>
</dbReference>
<dbReference type="SUPFAM" id="SSF56219">
    <property type="entry name" value="DNase I-like"/>
    <property type="match status" value="1"/>
</dbReference>
<dbReference type="Pfam" id="PF04969">
    <property type="entry name" value="CS"/>
    <property type="match status" value="1"/>
</dbReference>
<evidence type="ECO:0000313" key="2">
    <source>
        <dbReference type="EMBL" id="SPC79333.1"/>
    </source>
</evidence>
<reference evidence="2" key="1">
    <citation type="submission" date="2018-02" db="EMBL/GenBank/DDBJ databases">
        <authorList>
            <person name="Cohen D.B."/>
            <person name="Kent A.D."/>
        </authorList>
    </citation>
    <scope>NUCLEOTIDE SEQUENCE</scope>
</reference>
<dbReference type="PROSITE" id="PS51203">
    <property type="entry name" value="CS"/>
    <property type="match status" value="1"/>
</dbReference>
<gene>
    <name evidence="2" type="ORF">FSB_LOCUS7215</name>
</gene>
<dbReference type="SUPFAM" id="SSF49764">
    <property type="entry name" value="HSP20-like chaperones"/>
    <property type="match status" value="1"/>
</dbReference>
<protein>
    <recommendedName>
        <fullName evidence="1">CS domain-containing protein</fullName>
    </recommendedName>
</protein>
<dbReference type="GO" id="GO:0051082">
    <property type="term" value="F:unfolded protein binding"/>
    <property type="evidence" value="ECO:0007669"/>
    <property type="project" value="TreeGrafter"/>
</dbReference>
<sequence length="906" mass="104087">MWDELAGLFTWWNAPWCLGGDFNIIRFPLERSGRQHFTAGDAGISDFISSCGLVDPLLERGRFTWSNSKEEEAMSRIDRFLYTSNWEDQFPTLTQRRLPRLLSDHFPIMLECGQVSQCKRPFRFENMWFNAERFVDRVRQWWESYHFSGSPSFVFASKLKALKADLKKWNQESFENVAVKQTKLVIDLANLDCVAEGRPLSGEEKTQKDAIVGELENMFLLEGISWCQKSRAIWLKEGDKNTKFFHCLVNSHLRYKSIFTLSINGVMSTEQNAISDTITQFYTSLYTEQVGWRPKLDGLEFSMISADDAIWLERPFDVEEVEGVIKHFNGDKVPGLDGFPIVFFQKCWDFTRLDIMGVLNHFHESGTFVKSLNATFLTLIPKKTKAVEVRDFRPISLVGGMDKIIAKLLANRLRLVLNKLISSSQNAFVQVRQILDSILIANELSQIVSLHRVFTWFEAVSGLRVNLHKSEIVPVGAVPNLEELVDVMGCRLSAWWRRNMVVFGEGGALKITGCIWGGCVERHSEGLGLFSILSHLFGGEWGEGEVWHDSWCGDSSLKRAFPELFSIAADKDAAVADYMSVRNGKILWEVVFVRNPQDWEIDSLNSFLELIYSISLNDSGVDQFCWLKNCKKSFTVKSYYHSLTAHASQQFPWKGIWKPKVPTRVSFFVWTAVLGKILTNDNLRKRRVVLVNWCCLCKNDGESIDHLFIHCSLAKQLWDTFLTLFGVHWVMPKKLQDLIACWTGTLGRRSLSEIWKVIPHCLMWSEKVFEWDQTLEEVNMYINLPPNVPSKQFYCKIQSKHVELGIKGNPPYLNHDLTCPVKTDSSFWTLEDDIMHITLQKRDKGQTWSSPILGQGELDPYASDLEQKRLMLQRFQEENPGFDFSQAQFTGNCPDPRTFMGGIHTG</sequence>